<dbReference type="HOGENOM" id="CLU_1456575_0_0_1"/>
<evidence type="ECO:0000256" key="3">
    <source>
        <dbReference type="PROSITE-ProRule" id="PRU00708"/>
    </source>
</evidence>
<keyword evidence="2" id="KW-0809">Transit peptide</keyword>
<dbReference type="GO" id="GO:0003723">
    <property type="term" value="F:RNA binding"/>
    <property type="evidence" value="ECO:0007669"/>
    <property type="project" value="InterPro"/>
</dbReference>
<dbReference type="Gene3D" id="1.25.40.10">
    <property type="entry name" value="Tetratricopeptide repeat domain"/>
    <property type="match status" value="2"/>
</dbReference>
<dbReference type="PANTHER" id="PTHR47926">
    <property type="entry name" value="PENTATRICOPEPTIDE REPEAT-CONTAINING PROTEIN"/>
    <property type="match status" value="1"/>
</dbReference>
<evidence type="ECO:0000256" key="1">
    <source>
        <dbReference type="ARBA" id="ARBA00022737"/>
    </source>
</evidence>
<dbReference type="InterPro" id="IPR002885">
    <property type="entry name" value="PPR_rpt"/>
</dbReference>
<sequence length="186" mass="20681">MYAALGDVSAARSAFASLPDRDVVAWTTLIGAYSNAGELGEAFELFESMQEGGVRPDVISWNTLVSGFARNGDLRAAQHLFDEMRPRGVNSWNCIISGCVQHARLTIDELEECTLNVESLVMREVCLQPLRRRLNVYIGSSLIGMYSECGEFGYARSVFAAIEEKNAIVWNELIRSYINEGRMDEA</sequence>
<reference evidence="4" key="2">
    <citation type="submission" date="2013-04" db="UniProtKB">
        <authorList>
            <consortium name="EnsemblPlants"/>
        </authorList>
    </citation>
    <scope>IDENTIFICATION</scope>
</reference>
<dbReference type="NCBIfam" id="TIGR00756">
    <property type="entry name" value="PPR"/>
    <property type="match status" value="2"/>
</dbReference>
<dbReference type="OMA" id="FAIASSH"/>
<keyword evidence="1" id="KW-0677">Repeat</keyword>
<dbReference type="EnsemblPlants" id="OB11G19860.1">
    <property type="protein sequence ID" value="OB11G19860.1"/>
    <property type="gene ID" value="OB11G19860"/>
</dbReference>
<dbReference type="Pfam" id="PF13041">
    <property type="entry name" value="PPR_2"/>
    <property type="match status" value="1"/>
</dbReference>
<evidence type="ECO:0000313" key="5">
    <source>
        <dbReference type="Proteomes" id="UP000006038"/>
    </source>
</evidence>
<evidence type="ECO:0000256" key="2">
    <source>
        <dbReference type="ARBA" id="ARBA00022946"/>
    </source>
</evidence>
<keyword evidence="5" id="KW-1185">Reference proteome</keyword>
<evidence type="ECO:0000313" key="4">
    <source>
        <dbReference type="EnsemblPlants" id="OB11G19860.1"/>
    </source>
</evidence>
<name>J3N850_ORYBR</name>
<organism evidence="4">
    <name type="scientific">Oryza brachyantha</name>
    <name type="common">malo sina</name>
    <dbReference type="NCBI Taxonomy" id="4533"/>
    <lineage>
        <taxon>Eukaryota</taxon>
        <taxon>Viridiplantae</taxon>
        <taxon>Streptophyta</taxon>
        <taxon>Embryophyta</taxon>
        <taxon>Tracheophyta</taxon>
        <taxon>Spermatophyta</taxon>
        <taxon>Magnoliopsida</taxon>
        <taxon>Liliopsida</taxon>
        <taxon>Poales</taxon>
        <taxon>Poaceae</taxon>
        <taxon>BOP clade</taxon>
        <taxon>Oryzoideae</taxon>
        <taxon>Oryzeae</taxon>
        <taxon>Oryzinae</taxon>
        <taxon>Oryza</taxon>
    </lineage>
</organism>
<dbReference type="eggNOG" id="KOG4197">
    <property type="taxonomic scope" value="Eukaryota"/>
</dbReference>
<evidence type="ECO:0008006" key="6">
    <source>
        <dbReference type="Google" id="ProtNLM"/>
    </source>
</evidence>
<dbReference type="GO" id="GO:0009451">
    <property type="term" value="P:RNA modification"/>
    <property type="evidence" value="ECO:0007669"/>
    <property type="project" value="InterPro"/>
</dbReference>
<feature type="repeat" description="PPR" evidence="3">
    <location>
        <begin position="22"/>
        <end position="56"/>
    </location>
</feature>
<reference evidence="4" key="1">
    <citation type="journal article" date="2013" name="Nat. Commun.">
        <title>Whole-genome sequencing of Oryza brachyantha reveals mechanisms underlying Oryza genome evolution.</title>
        <authorList>
            <person name="Chen J."/>
            <person name="Huang Q."/>
            <person name="Gao D."/>
            <person name="Wang J."/>
            <person name="Lang Y."/>
            <person name="Liu T."/>
            <person name="Li B."/>
            <person name="Bai Z."/>
            <person name="Luis Goicoechea J."/>
            <person name="Liang C."/>
            <person name="Chen C."/>
            <person name="Zhang W."/>
            <person name="Sun S."/>
            <person name="Liao Y."/>
            <person name="Zhang X."/>
            <person name="Yang L."/>
            <person name="Song C."/>
            <person name="Wang M."/>
            <person name="Shi J."/>
            <person name="Liu G."/>
            <person name="Liu J."/>
            <person name="Zhou H."/>
            <person name="Zhou W."/>
            <person name="Yu Q."/>
            <person name="An N."/>
            <person name="Chen Y."/>
            <person name="Cai Q."/>
            <person name="Wang B."/>
            <person name="Liu B."/>
            <person name="Min J."/>
            <person name="Huang Y."/>
            <person name="Wu H."/>
            <person name="Li Z."/>
            <person name="Zhang Y."/>
            <person name="Yin Y."/>
            <person name="Song W."/>
            <person name="Jiang J."/>
            <person name="Jackson S.A."/>
            <person name="Wing R.A."/>
            <person name="Wang J."/>
            <person name="Chen M."/>
        </authorList>
    </citation>
    <scope>NUCLEOTIDE SEQUENCE [LARGE SCALE GENOMIC DNA]</scope>
    <source>
        <strain evidence="4">cv. IRGC 101232</strain>
    </source>
</reference>
<dbReference type="PROSITE" id="PS51375">
    <property type="entry name" value="PPR"/>
    <property type="match status" value="2"/>
</dbReference>
<accession>J3N850</accession>
<protein>
    <recommendedName>
        <fullName evidence="6">Pentatricopeptide repeat-containing protein</fullName>
    </recommendedName>
</protein>
<dbReference type="Pfam" id="PF01535">
    <property type="entry name" value="PPR"/>
    <property type="match status" value="1"/>
</dbReference>
<dbReference type="AlphaFoldDB" id="J3N850"/>
<dbReference type="Proteomes" id="UP000006038">
    <property type="component" value="Chromosome 11"/>
</dbReference>
<dbReference type="Gramene" id="OB11G19860.1">
    <property type="protein sequence ID" value="OB11G19860.1"/>
    <property type="gene ID" value="OB11G19860"/>
</dbReference>
<dbReference type="InterPro" id="IPR046960">
    <property type="entry name" value="PPR_At4g14850-like_plant"/>
</dbReference>
<feature type="repeat" description="PPR" evidence="3">
    <location>
        <begin position="57"/>
        <end position="91"/>
    </location>
</feature>
<dbReference type="InterPro" id="IPR011990">
    <property type="entry name" value="TPR-like_helical_dom_sf"/>
</dbReference>
<dbReference type="PANTHER" id="PTHR47926:SF382">
    <property type="entry name" value="PENTACOTRIPEPTIDE-REPEAT REGION OF PRORP DOMAIN-CONTAINING PROTEIN"/>
    <property type="match status" value="1"/>
</dbReference>
<proteinExistence type="predicted"/>